<evidence type="ECO:0000256" key="1">
    <source>
        <dbReference type="SAM" id="Phobius"/>
    </source>
</evidence>
<name>A0A1Z4VPL5_9GAMM</name>
<accession>A0A1Z4VPL5</accession>
<feature type="transmembrane region" description="Helical" evidence="1">
    <location>
        <begin position="42"/>
        <end position="63"/>
    </location>
</feature>
<sequence length="90" mass="9491">MKQGLVFAQQIGLALAGGYGLSVLLTMLLARALSGLLARSEAVVLSAMLGFVVYLLVLLWAFAERRLPRLWLVLGGGGIAALVMVLLHSA</sequence>
<dbReference type="Proteomes" id="UP000218765">
    <property type="component" value="Chromosome"/>
</dbReference>
<organism evidence="2 3">
    <name type="scientific">Thiohalobacter thiocyanaticus</name>
    <dbReference type="NCBI Taxonomy" id="585455"/>
    <lineage>
        <taxon>Bacteria</taxon>
        <taxon>Pseudomonadati</taxon>
        <taxon>Pseudomonadota</taxon>
        <taxon>Gammaproteobacteria</taxon>
        <taxon>Thiohalobacterales</taxon>
        <taxon>Thiohalobacteraceae</taxon>
        <taxon>Thiohalobacter</taxon>
    </lineage>
</organism>
<feature type="transmembrane region" description="Helical" evidence="1">
    <location>
        <begin position="6"/>
        <end position="30"/>
    </location>
</feature>
<proteinExistence type="predicted"/>
<keyword evidence="1" id="KW-0472">Membrane</keyword>
<dbReference type="KEGG" id="ttc:FOKN1_1142"/>
<feature type="transmembrane region" description="Helical" evidence="1">
    <location>
        <begin position="69"/>
        <end position="87"/>
    </location>
</feature>
<evidence type="ECO:0000313" key="3">
    <source>
        <dbReference type="Proteomes" id="UP000218765"/>
    </source>
</evidence>
<gene>
    <name evidence="2" type="ORF">FOKN1_1142</name>
</gene>
<keyword evidence="1" id="KW-0812">Transmembrane</keyword>
<evidence type="ECO:0000313" key="2">
    <source>
        <dbReference type="EMBL" id="BAZ93541.1"/>
    </source>
</evidence>
<dbReference type="EMBL" id="AP018052">
    <property type="protein sequence ID" value="BAZ93541.1"/>
    <property type="molecule type" value="Genomic_DNA"/>
</dbReference>
<evidence type="ECO:0008006" key="4">
    <source>
        <dbReference type="Google" id="ProtNLM"/>
    </source>
</evidence>
<protein>
    <recommendedName>
        <fullName evidence="4">Iron transporter</fullName>
    </recommendedName>
</protein>
<reference evidence="2 3" key="1">
    <citation type="submission" date="2017-05" db="EMBL/GenBank/DDBJ databases">
        <title>Thiocyanate degradation by Thiohalobacter thiocyanaticus FOKN1.</title>
        <authorList>
            <person name="Oshiki M."/>
            <person name="Fukushima T."/>
            <person name="Kawano S."/>
            <person name="Nakagawa J."/>
        </authorList>
    </citation>
    <scope>NUCLEOTIDE SEQUENCE [LARGE SCALE GENOMIC DNA]</scope>
    <source>
        <strain evidence="2 3">FOKN1</strain>
    </source>
</reference>
<dbReference type="AlphaFoldDB" id="A0A1Z4VPL5"/>
<dbReference type="RefSeq" id="WP_096365574.1">
    <property type="nucleotide sequence ID" value="NZ_AP018052.1"/>
</dbReference>
<keyword evidence="1" id="KW-1133">Transmembrane helix</keyword>
<keyword evidence="3" id="KW-1185">Reference proteome</keyword>